<dbReference type="GO" id="GO:0016020">
    <property type="term" value="C:membrane"/>
    <property type="evidence" value="ECO:0007669"/>
    <property type="project" value="UniProtKB-SubCell"/>
</dbReference>
<keyword evidence="8 9" id="KW-0472">Membrane</keyword>
<evidence type="ECO:0000256" key="1">
    <source>
        <dbReference type="ARBA" id="ARBA00001981"/>
    </source>
</evidence>
<keyword evidence="11" id="KW-1185">Reference proteome</keyword>
<evidence type="ECO:0000256" key="4">
    <source>
        <dbReference type="ARBA" id="ARBA00022448"/>
    </source>
</evidence>
<proteinExistence type="inferred from homology"/>
<dbReference type="InterPro" id="IPR001204">
    <property type="entry name" value="Phos_transporter"/>
</dbReference>
<dbReference type="Proteomes" id="UP001597034">
    <property type="component" value="Unassembled WGS sequence"/>
</dbReference>
<accession>A0ABD6DQY4</accession>
<dbReference type="PANTHER" id="PTHR11101:SF80">
    <property type="entry name" value="PHOSPHATE TRANSPORTER"/>
    <property type="match status" value="1"/>
</dbReference>
<dbReference type="GO" id="GO:0006817">
    <property type="term" value="P:phosphate ion transport"/>
    <property type="evidence" value="ECO:0007669"/>
    <property type="project" value="UniProtKB-KW"/>
</dbReference>
<feature type="transmembrane region" description="Helical" evidence="9">
    <location>
        <begin position="228"/>
        <end position="248"/>
    </location>
</feature>
<feature type="transmembrane region" description="Helical" evidence="9">
    <location>
        <begin position="44"/>
        <end position="63"/>
    </location>
</feature>
<keyword evidence="6 9" id="KW-0812">Transmembrane</keyword>
<keyword evidence="7 9" id="KW-1133">Transmembrane helix</keyword>
<comment type="similarity">
    <text evidence="3 9">Belongs to the inorganic phosphate transporter (PiT) (TC 2.A.20) family.</text>
</comment>
<evidence type="ECO:0000256" key="7">
    <source>
        <dbReference type="ARBA" id="ARBA00022989"/>
    </source>
</evidence>
<evidence type="ECO:0000256" key="9">
    <source>
        <dbReference type="RuleBase" id="RU363058"/>
    </source>
</evidence>
<evidence type="ECO:0000313" key="10">
    <source>
        <dbReference type="EMBL" id="MFD1647883.1"/>
    </source>
</evidence>
<evidence type="ECO:0000256" key="8">
    <source>
        <dbReference type="ARBA" id="ARBA00023136"/>
    </source>
</evidence>
<sequence>MVEALLVVGVLVAMFVAYNIGGSTTGPAFGPAVGADAISKTAAAALMGVFFFIGAWTIGRNVVTKLGTELVVNTSVFTLESSIAVLFFIGVALLMGNLFGVPASTSMTAVGAIAGLGLAGDVLDLAVMAEILTWWIVSPIIGFWVSLIIGRYFYARLNRMVAMERSSGPLFDVDRSGPVPIPRLHRTTNRRELGGTITVVAIGCLMAFSSGTSNIANAVAPLVGSGELAMNPAIIFGGIAVTVGAFTIARRTLETMGNDITELPLTAAIVVASVSSTLVIFLSALGIPASFVIIATMSIVGLGWGRATRPVTVPEAVSGKESPPVTVDALAADEEGEELPPIGEEDAEDIPSPAGLFNPTTTARVVLMQNIVPAIATLGAYLCFRFVPVFGF</sequence>
<dbReference type="EMBL" id="JBHUDO010000004">
    <property type="protein sequence ID" value="MFD1647883.1"/>
    <property type="molecule type" value="Genomic_DNA"/>
</dbReference>
<name>A0ABD6DQY4_9EURY</name>
<protein>
    <recommendedName>
        <fullName evidence="9">Phosphate transporter</fullName>
    </recommendedName>
</protein>
<evidence type="ECO:0000256" key="6">
    <source>
        <dbReference type="ARBA" id="ARBA00022692"/>
    </source>
</evidence>
<gene>
    <name evidence="10" type="ORF">ACFSBL_19490</name>
</gene>
<dbReference type="PANTHER" id="PTHR11101">
    <property type="entry name" value="PHOSPHATE TRANSPORTER"/>
    <property type="match status" value="1"/>
</dbReference>
<feature type="transmembrane region" description="Helical" evidence="9">
    <location>
        <begin position="287"/>
        <end position="305"/>
    </location>
</feature>
<dbReference type="AlphaFoldDB" id="A0ABD6DQY4"/>
<keyword evidence="5 9" id="KW-0592">Phosphate transport</keyword>
<evidence type="ECO:0000256" key="5">
    <source>
        <dbReference type="ARBA" id="ARBA00022592"/>
    </source>
</evidence>
<keyword evidence="4 9" id="KW-0813">Transport</keyword>
<dbReference type="RefSeq" id="WP_256401639.1">
    <property type="nucleotide sequence ID" value="NZ_JANHJR010000004.1"/>
</dbReference>
<evidence type="ECO:0000256" key="2">
    <source>
        <dbReference type="ARBA" id="ARBA00004141"/>
    </source>
</evidence>
<feature type="transmembrane region" description="Helical" evidence="9">
    <location>
        <begin position="132"/>
        <end position="154"/>
    </location>
</feature>
<comment type="subcellular location">
    <subcellularLocation>
        <location evidence="2 9">Membrane</location>
        <topology evidence="2 9">Multi-pass membrane protein</topology>
    </subcellularLocation>
</comment>
<comment type="caution">
    <text evidence="10">The sequence shown here is derived from an EMBL/GenBank/DDBJ whole genome shotgun (WGS) entry which is preliminary data.</text>
</comment>
<organism evidence="10 11">
    <name type="scientific">Haloarchaeobius litoreus</name>
    <dbReference type="NCBI Taxonomy" id="755306"/>
    <lineage>
        <taxon>Archaea</taxon>
        <taxon>Methanobacteriati</taxon>
        <taxon>Methanobacteriota</taxon>
        <taxon>Stenosarchaea group</taxon>
        <taxon>Halobacteria</taxon>
        <taxon>Halobacteriales</taxon>
        <taxon>Halorubellaceae</taxon>
        <taxon>Haloarchaeobius</taxon>
    </lineage>
</organism>
<feature type="transmembrane region" description="Helical" evidence="9">
    <location>
        <begin position="70"/>
        <end position="95"/>
    </location>
</feature>
<comment type="function">
    <text evidence="1">Potential transporter for phosphate.</text>
</comment>
<dbReference type="Pfam" id="PF01384">
    <property type="entry name" value="PHO4"/>
    <property type="match status" value="1"/>
</dbReference>
<evidence type="ECO:0000313" key="11">
    <source>
        <dbReference type="Proteomes" id="UP001597034"/>
    </source>
</evidence>
<feature type="transmembrane region" description="Helical" evidence="9">
    <location>
        <begin position="193"/>
        <end position="216"/>
    </location>
</feature>
<evidence type="ECO:0000256" key="3">
    <source>
        <dbReference type="ARBA" id="ARBA00009916"/>
    </source>
</evidence>
<reference evidence="10 11" key="1">
    <citation type="journal article" date="2019" name="Int. J. Syst. Evol. Microbiol.">
        <title>The Global Catalogue of Microorganisms (GCM) 10K type strain sequencing project: providing services to taxonomists for standard genome sequencing and annotation.</title>
        <authorList>
            <consortium name="The Broad Institute Genomics Platform"/>
            <consortium name="The Broad Institute Genome Sequencing Center for Infectious Disease"/>
            <person name="Wu L."/>
            <person name="Ma J."/>
        </authorList>
    </citation>
    <scope>NUCLEOTIDE SEQUENCE [LARGE SCALE GENOMIC DNA]</scope>
    <source>
        <strain evidence="10 11">CGMCC 1.10390</strain>
    </source>
</reference>